<accession>A0ACC0J663</accession>
<sequence>MPLPRAEGHISYGGALRPGEGDAIAQYVQQGKCIPQRGEVGLSAEEIQKFESLGYVMSGSRHQRMNAIRIRKENQVYSAEDKRALVMFNYEEKAKRNEGYGRFIMVQRHIVQDAGPSHDLFAGREVSERNRRKKLNDRLFSLRAVVLKISKINATSYKMLALLMILLLEGKGMADLHVCSLLSFHCLFLLNIVSERNRRKKLINRLFALRAVVPKISKMDKASIIKDAIDYIQELLEQERRIQADLIQLESGKLKKNAVFDLDQEIPTLSRLKKKRIDHSYDSRRSTTSSIEDLEASL</sequence>
<proteinExistence type="predicted"/>
<organism evidence="1 2">
    <name type="scientific">Camellia lanceoleosa</name>
    <dbReference type="NCBI Taxonomy" id="1840588"/>
    <lineage>
        <taxon>Eukaryota</taxon>
        <taxon>Viridiplantae</taxon>
        <taxon>Streptophyta</taxon>
        <taxon>Embryophyta</taxon>
        <taxon>Tracheophyta</taxon>
        <taxon>Spermatophyta</taxon>
        <taxon>Magnoliopsida</taxon>
        <taxon>eudicotyledons</taxon>
        <taxon>Gunneridae</taxon>
        <taxon>Pentapetalae</taxon>
        <taxon>asterids</taxon>
        <taxon>Ericales</taxon>
        <taxon>Theaceae</taxon>
        <taxon>Camellia</taxon>
    </lineage>
</organism>
<dbReference type="Proteomes" id="UP001060215">
    <property type="component" value="Chromosome 1"/>
</dbReference>
<gene>
    <name evidence="1" type="ORF">LOK49_LG01G02460</name>
</gene>
<name>A0ACC0J663_9ERIC</name>
<evidence type="ECO:0000313" key="2">
    <source>
        <dbReference type="Proteomes" id="UP001060215"/>
    </source>
</evidence>
<evidence type="ECO:0000313" key="1">
    <source>
        <dbReference type="EMBL" id="KAI8032439.1"/>
    </source>
</evidence>
<protein>
    <submittedName>
        <fullName evidence="1">NKAP family protein</fullName>
    </submittedName>
</protein>
<reference evidence="1 2" key="1">
    <citation type="journal article" date="2022" name="Plant J.">
        <title>Chromosome-level genome of Camellia lanceoleosa provides a valuable resource for understanding genome evolution and self-incompatibility.</title>
        <authorList>
            <person name="Gong W."/>
            <person name="Xiao S."/>
            <person name="Wang L."/>
            <person name="Liao Z."/>
            <person name="Chang Y."/>
            <person name="Mo W."/>
            <person name="Hu G."/>
            <person name="Li W."/>
            <person name="Zhao G."/>
            <person name="Zhu H."/>
            <person name="Hu X."/>
            <person name="Ji K."/>
            <person name="Xiang X."/>
            <person name="Song Q."/>
            <person name="Yuan D."/>
            <person name="Jin S."/>
            <person name="Zhang L."/>
        </authorList>
    </citation>
    <scope>NUCLEOTIDE SEQUENCE [LARGE SCALE GENOMIC DNA]</scope>
    <source>
        <strain evidence="1">SQ_2022a</strain>
    </source>
</reference>
<dbReference type="EMBL" id="CM045758">
    <property type="protein sequence ID" value="KAI8032439.1"/>
    <property type="molecule type" value="Genomic_DNA"/>
</dbReference>
<keyword evidence="2" id="KW-1185">Reference proteome</keyword>
<comment type="caution">
    <text evidence="1">The sequence shown here is derived from an EMBL/GenBank/DDBJ whole genome shotgun (WGS) entry which is preliminary data.</text>
</comment>